<sequence length="194" mass="21980">MILQSSDDSCRYRQLNRQISKSLKRDLRHFNSERVRDAIERNKGSKVFAKDLSIGQSQLTKLMTDDGRVLSAKSELLGEIEAFYGQLYTSIFKPTANLANDPRARLTRHYTEDIPDVSLYEIGMALKQLKNNKAPGEDGVTAELLKAGGKPVLKALQKLFNSAILHRHGAEVWWYFSLRRATMPSLRTTGPSHF</sequence>
<dbReference type="EMBL" id="JARGEI010000023">
    <property type="protein sequence ID" value="KAJ8710185.1"/>
    <property type="molecule type" value="Genomic_DNA"/>
</dbReference>
<dbReference type="Proteomes" id="UP001231518">
    <property type="component" value="Chromosome 23"/>
</dbReference>
<name>A0AAD7YCI3_MYTSE</name>
<dbReference type="AlphaFoldDB" id="A0AAD7YCI3"/>
<organism evidence="1 2">
    <name type="scientific">Mythimna separata</name>
    <name type="common">Oriental armyworm</name>
    <name type="synonym">Pseudaletia separata</name>
    <dbReference type="NCBI Taxonomy" id="271217"/>
    <lineage>
        <taxon>Eukaryota</taxon>
        <taxon>Metazoa</taxon>
        <taxon>Ecdysozoa</taxon>
        <taxon>Arthropoda</taxon>
        <taxon>Hexapoda</taxon>
        <taxon>Insecta</taxon>
        <taxon>Pterygota</taxon>
        <taxon>Neoptera</taxon>
        <taxon>Endopterygota</taxon>
        <taxon>Lepidoptera</taxon>
        <taxon>Glossata</taxon>
        <taxon>Ditrysia</taxon>
        <taxon>Noctuoidea</taxon>
        <taxon>Noctuidae</taxon>
        <taxon>Noctuinae</taxon>
        <taxon>Hadenini</taxon>
        <taxon>Mythimna</taxon>
    </lineage>
</organism>
<keyword evidence="2" id="KW-1185">Reference proteome</keyword>
<gene>
    <name evidence="1" type="ORF">PYW07_009551</name>
</gene>
<evidence type="ECO:0000313" key="1">
    <source>
        <dbReference type="EMBL" id="KAJ8710185.1"/>
    </source>
</evidence>
<comment type="caution">
    <text evidence="1">The sequence shown here is derived from an EMBL/GenBank/DDBJ whole genome shotgun (WGS) entry which is preliminary data.</text>
</comment>
<protein>
    <submittedName>
        <fullName evidence="1">Uncharacterized protein</fullName>
    </submittedName>
</protein>
<accession>A0AAD7YCI3</accession>
<evidence type="ECO:0000313" key="2">
    <source>
        <dbReference type="Proteomes" id="UP001231518"/>
    </source>
</evidence>
<reference evidence="1" key="1">
    <citation type="submission" date="2023-03" db="EMBL/GenBank/DDBJ databases">
        <title>Chromosome-level genomes of two armyworms, Mythimna separata and Mythimna loreyi, provide insights into the biosynthesis and reception of sex pheromones.</title>
        <authorList>
            <person name="Zhao H."/>
        </authorList>
    </citation>
    <scope>NUCLEOTIDE SEQUENCE</scope>
    <source>
        <strain evidence="1">BeijingLab</strain>
        <tissue evidence="1">Pupa</tissue>
    </source>
</reference>
<proteinExistence type="predicted"/>